<feature type="region of interest" description="Disordered" evidence="1">
    <location>
        <begin position="155"/>
        <end position="177"/>
    </location>
</feature>
<feature type="compositionally biased region" description="Basic residues" evidence="1">
    <location>
        <begin position="370"/>
        <end position="385"/>
    </location>
</feature>
<name>A0AAW1WAS5_RUBAR</name>
<feature type="compositionally biased region" description="Basic residues" evidence="1">
    <location>
        <begin position="346"/>
        <end position="358"/>
    </location>
</feature>
<dbReference type="PANTHER" id="PTHR47122">
    <property type="entry name" value="MYB-LIKE DNA-BINDING DOMAIN CONTAINING PROTEIN, EXPRESSED"/>
    <property type="match status" value="1"/>
</dbReference>
<feature type="region of interest" description="Disordered" evidence="1">
    <location>
        <begin position="235"/>
        <end position="254"/>
    </location>
</feature>
<proteinExistence type="predicted"/>
<evidence type="ECO:0000256" key="1">
    <source>
        <dbReference type="SAM" id="MobiDB-lite"/>
    </source>
</evidence>
<dbReference type="AlphaFoldDB" id="A0AAW1WAS5"/>
<evidence type="ECO:0000313" key="2">
    <source>
        <dbReference type="EMBL" id="KAK9920946.1"/>
    </source>
</evidence>
<keyword evidence="3" id="KW-1185">Reference proteome</keyword>
<feature type="region of interest" description="Disordered" evidence="1">
    <location>
        <begin position="317"/>
        <end position="385"/>
    </location>
</feature>
<accession>A0AAW1WAS5</accession>
<evidence type="ECO:0000313" key="3">
    <source>
        <dbReference type="Proteomes" id="UP001457282"/>
    </source>
</evidence>
<gene>
    <name evidence="2" type="ORF">M0R45_029482</name>
</gene>
<reference evidence="2 3" key="1">
    <citation type="journal article" date="2023" name="G3 (Bethesda)">
        <title>A chromosome-length genome assembly and annotation of blackberry (Rubus argutus, cv. 'Hillquist').</title>
        <authorList>
            <person name="Bruna T."/>
            <person name="Aryal R."/>
            <person name="Dudchenko O."/>
            <person name="Sargent D.J."/>
            <person name="Mead D."/>
            <person name="Buti M."/>
            <person name="Cavallini A."/>
            <person name="Hytonen T."/>
            <person name="Andres J."/>
            <person name="Pham M."/>
            <person name="Weisz D."/>
            <person name="Mascagni F."/>
            <person name="Usai G."/>
            <person name="Natali L."/>
            <person name="Bassil N."/>
            <person name="Fernandez G.E."/>
            <person name="Lomsadze A."/>
            <person name="Armour M."/>
            <person name="Olukolu B."/>
            <person name="Poorten T."/>
            <person name="Britton C."/>
            <person name="Davik J."/>
            <person name="Ashrafi H."/>
            <person name="Aiden E.L."/>
            <person name="Borodovsky M."/>
            <person name="Worthington M."/>
        </authorList>
    </citation>
    <scope>NUCLEOTIDE SEQUENCE [LARGE SCALE GENOMIC DNA]</scope>
    <source>
        <strain evidence="2">PI 553951</strain>
    </source>
</reference>
<comment type="caution">
    <text evidence="2">The sequence shown here is derived from an EMBL/GenBank/DDBJ whole genome shotgun (WGS) entry which is preliminary data.</text>
</comment>
<sequence>MDHEAHLCNKFVNMKSQRVKVEDSFAPALDDETETFEHLLAEPKTEYVTVDGVLCFGKENAEKCLNFDDFSSGFDYGLNTYSGGRHSAHPRGLRSAHPRQGDYELELGVLDGLLDEVEEVEDIHATNGLASPCDDFLLDIGFTGKVSELEFGPCERSHLGNSESRSPGLSGSSNSAVGVSESSTVTIQEFECKNHSCPKASPHKFPGDFRRKKDVRHQLKEVPALVQSEDLRLKAGSQNKLHHTRPRTLSSVPEEDSISDNLTLSEFRIRIARPKKQAIRTEFQPITSESEDEIVTTIFEKHDRRKHQHIKFDSEDEIVTTKMSEKHDRRKHQLVKSESEDETVTRRRSTRHNRRKHQPINSESEDEIVRRKRSKKHDRRKHQRM</sequence>
<dbReference type="EMBL" id="JBEDUW010000006">
    <property type="protein sequence ID" value="KAK9920946.1"/>
    <property type="molecule type" value="Genomic_DNA"/>
</dbReference>
<protein>
    <submittedName>
        <fullName evidence="2">Uncharacterized protein</fullName>
    </submittedName>
</protein>
<dbReference type="Proteomes" id="UP001457282">
    <property type="component" value="Unassembled WGS sequence"/>
</dbReference>
<organism evidence="2 3">
    <name type="scientific">Rubus argutus</name>
    <name type="common">Southern blackberry</name>
    <dbReference type="NCBI Taxonomy" id="59490"/>
    <lineage>
        <taxon>Eukaryota</taxon>
        <taxon>Viridiplantae</taxon>
        <taxon>Streptophyta</taxon>
        <taxon>Embryophyta</taxon>
        <taxon>Tracheophyta</taxon>
        <taxon>Spermatophyta</taxon>
        <taxon>Magnoliopsida</taxon>
        <taxon>eudicotyledons</taxon>
        <taxon>Gunneridae</taxon>
        <taxon>Pentapetalae</taxon>
        <taxon>rosids</taxon>
        <taxon>fabids</taxon>
        <taxon>Rosales</taxon>
        <taxon>Rosaceae</taxon>
        <taxon>Rosoideae</taxon>
        <taxon>Rosoideae incertae sedis</taxon>
        <taxon>Rubus</taxon>
    </lineage>
</organism>
<dbReference type="PANTHER" id="PTHR47122:SF5">
    <property type="entry name" value="TRF-LIKE 8"/>
    <property type="match status" value="1"/>
</dbReference>
<feature type="compositionally biased region" description="Low complexity" evidence="1">
    <location>
        <begin position="161"/>
        <end position="177"/>
    </location>
</feature>